<dbReference type="Proteomes" id="UP000051494">
    <property type="component" value="Unassembled WGS sequence"/>
</dbReference>
<reference evidence="2" key="3">
    <citation type="submission" date="2021-06" db="EMBL/GenBank/DDBJ databases">
        <title>Genomic Description and Analysis of Intracellular Bacteria, Candidatus Berkiella cookevillensis and Candidatus Berkiella aquae.</title>
        <authorList>
            <person name="Kidane D.T."/>
            <person name="Mehari Y.T."/>
            <person name="Rice F.C."/>
            <person name="Arivett B.A."/>
            <person name="Farone A.L."/>
            <person name="Berk S.G."/>
            <person name="Farone M.B."/>
        </authorList>
    </citation>
    <scope>NUCLEOTIDE SEQUENCE</scope>
    <source>
        <strain evidence="2">CC99</strain>
    </source>
</reference>
<proteinExistence type="predicted"/>
<name>A0A0Q9Y8S7_9GAMM</name>
<dbReference type="EMBL" id="LKHV02000001">
    <property type="protein sequence ID" value="MCS5708635.1"/>
    <property type="molecule type" value="Genomic_DNA"/>
</dbReference>
<dbReference type="EMBL" id="LKHV01000028">
    <property type="protein sequence ID" value="KRG17173.1"/>
    <property type="molecule type" value="Genomic_DNA"/>
</dbReference>
<gene>
    <name evidence="2" type="ORF">CC99x_006900</name>
    <name evidence="1" type="ORF">CC99x_02578</name>
</gene>
<reference evidence="1" key="1">
    <citation type="submission" date="2015-09" db="EMBL/GenBank/DDBJ databases">
        <title>Draft Genome Sequences of Two Novel Amoeba-resistant Intranuclear Bacteria, Candidatus Berkiella cookevillensis and Candidatus Berkiella aquae.</title>
        <authorList>
            <person name="Mehari Y.T."/>
            <person name="Arivett B.A."/>
            <person name="Farone A.L."/>
            <person name="Gunderson J.H."/>
            <person name="Farone M.B."/>
        </authorList>
    </citation>
    <scope>NUCLEOTIDE SEQUENCE [LARGE SCALE GENOMIC DNA]</scope>
    <source>
        <strain evidence="1">CC99</strain>
    </source>
</reference>
<evidence type="ECO:0000313" key="3">
    <source>
        <dbReference type="Proteomes" id="UP000051494"/>
    </source>
</evidence>
<sequence length="88" mass="10152">MNNKYSIRLSDEEKETLEAKAMKLGYSSTARFARKLINNGLQDYSIKKAEEHVLYNSGQILNRSATVKKCCIFKFLGNKKEQRRLPHG</sequence>
<comment type="caution">
    <text evidence="1">The sequence shown here is derived from an EMBL/GenBank/DDBJ whole genome shotgun (WGS) entry which is preliminary data.</text>
</comment>
<dbReference type="RefSeq" id="WP_057625649.1">
    <property type="nucleotide sequence ID" value="NZ_LKHV02000001.1"/>
</dbReference>
<keyword evidence="3" id="KW-1185">Reference proteome</keyword>
<protein>
    <submittedName>
        <fullName evidence="1">Uncharacterized protein</fullName>
    </submittedName>
</protein>
<evidence type="ECO:0000313" key="1">
    <source>
        <dbReference type="EMBL" id="KRG17173.1"/>
    </source>
</evidence>
<dbReference type="STRING" id="437022.CC99x_02578"/>
<accession>A0A0Q9Y8S7</accession>
<reference evidence="2" key="2">
    <citation type="journal article" date="2016" name="Genome Announc.">
        <title>Draft Genome Sequences of Two Novel Amoeba-Resistant Intranuclear Bacteria, 'Candidatus Berkiella cookevillensis' and 'Candidatus Berkiella aquae'.</title>
        <authorList>
            <person name="Mehari Y.T."/>
            <person name="Arivett B.A."/>
            <person name="Farone A.L."/>
            <person name="Gunderson J.H."/>
            <person name="Farone M.B."/>
        </authorList>
    </citation>
    <scope>NUCLEOTIDE SEQUENCE</scope>
    <source>
        <strain evidence="2">CC99</strain>
    </source>
</reference>
<organism evidence="1">
    <name type="scientific">Candidatus Berkiella cookevillensis</name>
    <dbReference type="NCBI Taxonomy" id="437022"/>
    <lineage>
        <taxon>Bacteria</taxon>
        <taxon>Pseudomonadati</taxon>
        <taxon>Pseudomonadota</taxon>
        <taxon>Gammaproteobacteria</taxon>
        <taxon>Candidatus Berkiellales</taxon>
        <taxon>Candidatus Berkiellaceae</taxon>
        <taxon>Candidatus Berkiella</taxon>
    </lineage>
</organism>
<evidence type="ECO:0000313" key="2">
    <source>
        <dbReference type="EMBL" id="MCS5708635.1"/>
    </source>
</evidence>
<dbReference type="AlphaFoldDB" id="A0A0Q9Y8S7"/>